<keyword evidence="1" id="KW-0472">Membrane</keyword>
<feature type="transmembrane region" description="Helical" evidence="1">
    <location>
        <begin position="68"/>
        <end position="101"/>
    </location>
</feature>
<dbReference type="STRING" id="408657.SAMN04487995_2850"/>
<keyword evidence="1" id="KW-1133">Transmembrane helix</keyword>
<dbReference type="RefSeq" id="WP_090335823.1">
    <property type="nucleotide sequence ID" value="NZ_FNXY01000004.1"/>
</dbReference>
<evidence type="ECO:0000313" key="3">
    <source>
        <dbReference type="Proteomes" id="UP000199532"/>
    </source>
</evidence>
<feature type="transmembrane region" description="Helical" evidence="1">
    <location>
        <begin position="237"/>
        <end position="256"/>
    </location>
</feature>
<reference evidence="2 3" key="1">
    <citation type="submission" date="2016-10" db="EMBL/GenBank/DDBJ databases">
        <authorList>
            <person name="de Groot N.N."/>
        </authorList>
    </citation>
    <scope>NUCLEOTIDE SEQUENCE [LARGE SCALE GENOMIC DNA]</scope>
    <source>
        <strain evidence="2 3">DSM 19938</strain>
    </source>
</reference>
<feature type="transmembrane region" description="Helical" evidence="1">
    <location>
        <begin position="212"/>
        <end position="230"/>
    </location>
</feature>
<dbReference type="OrthoDB" id="924608at2"/>
<protein>
    <recommendedName>
        <fullName evidence="4">Dolichyl-phosphate-mannose-protein mannosyltransferase</fullName>
    </recommendedName>
</protein>
<keyword evidence="1" id="KW-0812">Transmembrane</keyword>
<dbReference type="AlphaFoldDB" id="A0A1H6V7Y8"/>
<keyword evidence="3" id="KW-1185">Reference proteome</keyword>
<accession>A0A1H6V7Y8</accession>
<evidence type="ECO:0008006" key="4">
    <source>
        <dbReference type="Google" id="ProtNLM"/>
    </source>
</evidence>
<feature type="transmembrane region" description="Helical" evidence="1">
    <location>
        <begin position="12"/>
        <end position="32"/>
    </location>
</feature>
<feature type="transmembrane region" description="Helical" evidence="1">
    <location>
        <begin position="344"/>
        <end position="362"/>
    </location>
</feature>
<name>A0A1H6V7Y8_9BACT</name>
<sequence>MISVKYRKTITYTILGLVILSLLICSVVFPPFHGYYTTDENFVADSGVLLWYGNTPRGLDWPAAPHMLFYYLTFGVSCLLATVRNIGSVTGLISVFDIFDLQAYKFLADREPYILIGRTFQILAVGFLLYRTALTIYRQNHELLTEPVRLFLPIIFITSTLVLDTSPVLRPEALSGNLFILLLARMIFSNSLTQKEIAVYSGIFGLVLAERLIFAFFVPFYLGAVFLLANRNKFQNAAFAVLMVFVAFVLFCPFIITDTLVVMKSFVGGIIAKINDKPMGTFFNKDYIGLYVSNPVNVVILLLAALGLFSMLRTRKIVYYLLIGNLAVFLFLVLRSSLIYDTHVLPAGVVTMFLVGLGLGFVAEKFPVWGFRIASLLVAIIAISHILSSVEYHGRVRKKLNMHDACAWISTLPNETRMLVNPEFEFYIPKSEACLLREQALNLDSQKMIRKLNYLLGSKAGMEVEGKNLPIIASAFAFEDEQQYDAQYRILLKFTPAEKTKVYDYDVYFDSVELASHSVQTMQAFKDFENGKYEYLVTEKFLEDRRPIKTFNKEWGNHYYVYQRQKN</sequence>
<evidence type="ECO:0000313" key="2">
    <source>
        <dbReference type="EMBL" id="SEI97867.1"/>
    </source>
</evidence>
<feature type="transmembrane region" description="Helical" evidence="1">
    <location>
        <begin position="113"/>
        <end position="130"/>
    </location>
</feature>
<evidence type="ECO:0000256" key="1">
    <source>
        <dbReference type="SAM" id="Phobius"/>
    </source>
</evidence>
<organism evidence="2 3">
    <name type="scientific">Dyadobacter koreensis</name>
    <dbReference type="NCBI Taxonomy" id="408657"/>
    <lineage>
        <taxon>Bacteria</taxon>
        <taxon>Pseudomonadati</taxon>
        <taxon>Bacteroidota</taxon>
        <taxon>Cytophagia</taxon>
        <taxon>Cytophagales</taxon>
        <taxon>Spirosomataceae</taxon>
        <taxon>Dyadobacter</taxon>
    </lineage>
</organism>
<dbReference type="EMBL" id="FNXY01000004">
    <property type="protein sequence ID" value="SEI97867.1"/>
    <property type="molecule type" value="Genomic_DNA"/>
</dbReference>
<gene>
    <name evidence="2" type="ORF">SAMN04487995_2850</name>
</gene>
<proteinExistence type="predicted"/>
<dbReference type="Proteomes" id="UP000199532">
    <property type="component" value="Unassembled WGS sequence"/>
</dbReference>
<feature type="transmembrane region" description="Helical" evidence="1">
    <location>
        <begin position="317"/>
        <end position="338"/>
    </location>
</feature>
<feature type="transmembrane region" description="Helical" evidence="1">
    <location>
        <begin position="369"/>
        <end position="387"/>
    </location>
</feature>
<feature type="transmembrane region" description="Helical" evidence="1">
    <location>
        <begin position="288"/>
        <end position="310"/>
    </location>
</feature>